<comment type="similarity">
    <text evidence="1">Belongs to the short-chain dehydrogenases/reductases (SDR) family.</text>
</comment>
<dbReference type="Proteomes" id="UP000186559">
    <property type="component" value="Chromosome"/>
</dbReference>
<evidence type="ECO:0000256" key="2">
    <source>
        <dbReference type="ARBA" id="ARBA00023002"/>
    </source>
</evidence>
<dbReference type="KEGG" id="tpro:Ga0080559_TMP4186"/>
<proteinExistence type="inferred from homology"/>
<dbReference type="InterPro" id="IPR002347">
    <property type="entry name" value="SDR_fam"/>
</dbReference>
<accession>A0A1U7DA46</accession>
<dbReference type="NCBIfam" id="NF005559">
    <property type="entry name" value="PRK07231.1"/>
    <property type="match status" value="1"/>
</dbReference>
<evidence type="ECO:0000313" key="3">
    <source>
        <dbReference type="EMBL" id="APX24982.1"/>
    </source>
</evidence>
<dbReference type="STRING" id="1229727.Ga0080559_TMP4186"/>
<dbReference type="Gene3D" id="3.40.50.720">
    <property type="entry name" value="NAD(P)-binding Rossmann-like Domain"/>
    <property type="match status" value="1"/>
</dbReference>
<evidence type="ECO:0000313" key="4">
    <source>
        <dbReference type="Proteomes" id="UP000186559"/>
    </source>
</evidence>
<dbReference type="GO" id="GO:0016491">
    <property type="term" value="F:oxidoreductase activity"/>
    <property type="evidence" value="ECO:0007669"/>
    <property type="project" value="UniProtKB-KW"/>
</dbReference>
<protein>
    <recommendedName>
        <fullName evidence="5">NAD(P)-dependent dehydrogenase, short-chain alcohol dehydrogenase family</fullName>
    </recommendedName>
</protein>
<evidence type="ECO:0008006" key="5">
    <source>
        <dbReference type="Google" id="ProtNLM"/>
    </source>
</evidence>
<evidence type="ECO:0000256" key="1">
    <source>
        <dbReference type="ARBA" id="ARBA00006484"/>
    </source>
</evidence>
<dbReference type="AlphaFoldDB" id="A0A1U7DA46"/>
<dbReference type="PRINTS" id="PR00081">
    <property type="entry name" value="GDHRDH"/>
</dbReference>
<dbReference type="OrthoDB" id="7745792at2"/>
<dbReference type="EMBL" id="CP014796">
    <property type="protein sequence ID" value="APX24982.1"/>
    <property type="molecule type" value="Genomic_DNA"/>
</dbReference>
<dbReference type="CDD" id="cd05233">
    <property type="entry name" value="SDR_c"/>
    <property type="match status" value="1"/>
</dbReference>
<sequence length="266" mass="28267">MKRFSDKTALVIGAGTAGGGWGNGKAIAAQFAREGAKVVCFDLDATLAEEAAQTIRDEGFDAVGIGGNATSSEDVKAAVDRAVSEYGGLDLLANNVGIVVPGDVVSLSEEDFDKVFAVNLKSCFLSMKHAIPEMLKRGGGAIVNVSSISSIRYLGKNYVGYYSSKAAMNHMTRVTAAEYAARQVRVNAVLPGLMDTPMARASAQRNWGATPEKMEELWKERAERVPMQWLGDAWDIARAAAFLASDEARFITGQTLTVDGGMTLGC</sequence>
<keyword evidence="4" id="KW-1185">Reference proteome</keyword>
<dbReference type="Pfam" id="PF13561">
    <property type="entry name" value="adh_short_C2"/>
    <property type="match status" value="1"/>
</dbReference>
<dbReference type="InterPro" id="IPR036291">
    <property type="entry name" value="NAD(P)-bd_dom_sf"/>
</dbReference>
<dbReference type="RefSeq" id="WP_076624680.1">
    <property type="nucleotide sequence ID" value="NZ_BMEW01000001.1"/>
</dbReference>
<dbReference type="PANTHER" id="PTHR24321:SF15">
    <property type="entry name" value="OXIDOREDUCTASE UCPA"/>
    <property type="match status" value="1"/>
</dbReference>
<reference evidence="3 4" key="1">
    <citation type="submission" date="2016-03" db="EMBL/GenBank/DDBJ databases">
        <title>Deep-sea bacteria in the southern Pacific.</title>
        <authorList>
            <person name="Tang K."/>
        </authorList>
    </citation>
    <scope>NUCLEOTIDE SEQUENCE [LARGE SCALE GENOMIC DNA]</scope>
    <source>
        <strain evidence="3 4">JLT2016</strain>
    </source>
</reference>
<dbReference type="SUPFAM" id="SSF51735">
    <property type="entry name" value="NAD(P)-binding Rossmann-fold domains"/>
    <property type="match status" value="1"/>
</dbReference>
<keyword evidence="2" id="KW-0560">Oxidoreductase</keyword>
<dbReference type="FunFam" id="3.40.50.720:FF:000084">
    <property type="entry name" value="Short-chain dehydrogenase reductase"/>
    <property type="match status" value="1"/>
</dbReference>
<dbReference type="PANTHER" id="PTHR24321">
    <property type="entry name" value="DEHYDROGENASES, SHORT CHAIN"/>
    <property type="match status" value="1"/>
</dbReference>
<dbReference type="PRINTS" id="PR00080">
    <property type="entry name" value="SDRFAMILY"/>
</dbReference>
<name>A0A1U7DA46_9RHOB</name>
<gene>
    <name evidence="3" type="ORF">Ga0080559_TMP4186</name>
</gene>
<organism evidence="3 4">
    <name type="scientific">Salipiger profundus</name>
    <dbReference type="NCBI Taxonomy" id="1229727"/>
    <lineage>
        <taxon>Bacteria</taxon>
        <taxon>Pseudomonadati</taxon>
        <taxon>Pseudomonadota</taxon>
        <taxon>Alphaproteobacteria</taxon>
        <taxon>Rhodobacterales</taxon>
        <taxon>Roseobacteraceae</taxon>
        <taxon>Salipiger</taxon>
    </lineage>
</organism>